<protein>
    <recommendedName>
        <fullName evidence="6">Colicin transporter</fullName>
    </recommendedName>
</protein>
<dbReference type="RefSeq" id="WP_069050700.1">
    <property type="nucleotide sequence ID" value="NZ_CP020083.1"/>
</dbReference>
<evidence type="ECO:0000256" key="2">
    <source>
        <dbReference type="SAM" id="MobiDB-lite"/>
    </source>
</evidence>
<accession>A0ABM7DMS7</accession>
<evidence type="ECO:0000256" key="3">
    <source>
        <dbReference type="SAM" id="Phobius"/>
    </source>
</evidence>
<evidence type="ECO:0000313" key="5">
    <source>
        <dbReference type="Proteomes" id="UP000258016"/>
    </source>
</evidence>
<dbReference type="EMBL" id="CP020083">
    <property type="protein sequence ID" value="ASR50447.1"/>
    <property type="molecule type" value="Genomic_DNA"/>
</dbReference>
<evidence type="ECO:0000313" key="4">
    <source>
        <dbReference type="EMBL" id="ASR50447.1"/>
    </source>
</evidence>
<keyword evidence="3" id="KW-1133">Transmembrane helix</keyword>
<feature type="region of interest" description="Disordered" evidence="2">
    <location>
        <begin position="156"/>
        <end position="184"/>
    </location>
</feature>
<evidence type="ECO:0008006" key="6">
    <source>
        <dbReference type="Google" id="ProtNLM"/>
    </source>
</evidence>
<sequence>MILAVKRLKTIGWIALIFIVAIALYPLSLSVATLRSDLTRTEREILRTRAELRYLETEFATRASLSQLAMWNDLEYGYEAPSAAQYLDGERELANLGDEMRELDKPVRVAAMTIKPQAEPAAIKPAQLAAATVKTPEPLSVSASVAIISPARAATAATTSPKAALGEPGKAESRTQGRRLLDDRLLDRINKQADAELKKTGGQ</sequence>
<dbReference type="GeneID" id="303484410"/>
<feature type="compositionally biased region" description="Basic and acidic residues" evidence="2">
    <location>
        <begin position="169"/>
        <end position="184"/>
    </location>
</feature>
<reference evidence="4 5" key="1">
    <citation type="submission" date="2017-03" db="EMBL/GenBank/DDBJ databases">
        <title>Complete genome sequence of Blastomonas fulva degrading microcsystin LR.</title>
        <authorList>
            <person name="Lee H.-g."/>
            <person name="Jin L."/>
            <person name="oh H.-M."/>
        </authorList>
    </citation>
    <scope>NUCLEOTIDE SEQUENCE [LARGE SCALE GENOMIC DNA]</scope>
    <source>
        <strain evidence="4 5">T2</strain>
    </source>
</reference>
<feature type="transmembrane region" description="Helical" evidence="3">
    <location>
        <begin position="12"/>
        <end position="34"/>
    </location>
</feature>
<gene>
    <name evidence="4" type="ORF">B5J99_02350</name>
</gene>
<keyword evidence="1" id="KW-0175">Coiled coil</keyword>
<name>A0ABM7DMS7_9SPHN</name>
<keyword evidence="3" id="KW-0812">Transmembrane</keyword>
<proteinExistence type="predicted"/>
<evidence type="ECO:0000256" key="1">
    <source>
        <dbReference type="SAM" id="Coils"/>
    </source>
</evidence>
<keyword evidence="3" id="KW-0472">Membrane</keyword>
<feature type="coiled-coil region" evidence="1">
    <location>
        <begin position="31"/>
        <end position="58"/>
    </location>
</feature>
<organism evidence="4 5">
    <name type="scientific">Blastomonas fulva</name>
    <dbReference type="NCBI Taxonomy" id="1550728"/>
    <lineage>
        <taxon>Bacteria</taxon>
        <taxon>Pseudomonadati</taxon>
        <taxon>Pseudomonadota</taxon>
        <taxon>Alphaproteobacteria</taxon>
        <taxon>Sphingomonadales</taxon>
        <taxon>Sphingomonadaceae</taxon>
        <taxon>Blastomonas</taxon>
    </lineage>
</organism>
<dbReference type="Proteomes" id="UP000258016">
    <property type="component" value="Chromosome"/>
</dbReference>
<keyword evidence="5" id="KW-1185">Reference proteome</keyword>